<proteinExistence type="predicted"/>
<accession>A0A5R9DW51</accession>
<reference evidence="2 3" key="1">
    <citation type="submission" date="2019-05" db="EMBL/GenBank/DDBJ databases">
        <title>The metagenome of a microbial culture collection derived from dairy environment covers the genomic content of the human microbiome.</title>
        <authorList>
            <person name="Roder T."/>
            <person name="Wuthrich D."/>
            <person name="Sattari Z."/>
            <person name="Von Ah U."/>
            <person name="Bar C."/>
            <person name="Ronchi F."/>
            <person name="Macpherson A.J."/>
            <person name="Ganal-Vonarburg S.C."/>
            <person name="Bruggmann R."/>
            <person name="Vergeres G."/>
        </authorList>
    </citation>
    <scope>NUCLEOTIDE SEQUENCE [LARGE SCALE GENOMIC DNA]</scope>
    <source>
        <strain evidence="2 3">FAM 24227</strain>
    </source>
</reference>
<gene>
    <name evidence="2" type="ORF">FEZ33_04100</name>
    <name evidence="1" type="ORF">HYQ42_04510</name>
</gene>
<organism evidence="2 3">
    <name type="scientific">Ruoffia tabacinasalis</name>
    <dbReference type="NCBI Taxonomy" id="87458"/>
    <lineage>
        <taxon>Bacteria</taxon>
        <taxon>Bacillati</taxon>
        <taxon>Bacillota</taxon>
        <taxon>Bacilli</taxon>
        <taxon>Lactobacillales</taxon>
        <taxon>Aerococcaceae</taxon>
        <taxon>Ruoffia</taxon>
    </lineage>
</organism>
<sequence length="251" mass="28291">MTNKAELLFKAYRDNAPLEKGKFNFESTQEAYQVQDDVLALKEENGEKHQGYKISLTSKETQDLFNSDSPLFGQMTDVTVKKDASLSLTDYNEPLLETELVFLVQEDVNGDDTDEEVMRKCLVAPGIEVPDGRYDDWFPKTTFYEVIADGAVNGAVVYGEAKQYSYDDVKNIEAVLYLNDQEVKRGNSEEVLGHPVNSVKWLAKALEERGEKLTAGRFVSSGTFMLPERLEAGNYRVEYENVGDVQLTVKP</sequence>
<dbReference type="InterPro" id="IPR050772">
    <property type="entry name" value="Hydratase-Decarb/MhpD_sf"/>
</dbReference>
<name>A0A5R9DW51_9LACT</name>
<dbReference type="SUPFAM" id="SSF56529">
    <property type="entry name" value="FAH"/>
    <property type="match status" value="1"/>
</dbReference>
<dbReference type="AlphaFoldDB" id="A0A5R9DW51"/>
<evidence type="ECO:0000313" key="1">
    <source>
        <dbReference type="EMBL" id="MBG9978044.1"/>
    </source>
</evidence>
<dbReference type="EMBL" id="JACCEL010000008">
    <property type="protein sequence ID" value="MBG9978044.1"/>
    <property type="molecule type" value="Genomic_DNA"/>
</dbReference>
<dbReference type="InterPro" id="IPR036663">
    <property type="entry name" value="Fumarylacetoacetase_C_sf"/>
</dbReference>
<dbReference type="EMBL" id="VBSP01000009">
    <property type="protein sequence ID" value="TLQ41868.1"/>
    <property type="molecule type" value="Genomic_DNA"/>
</dbReference>
<evidence type="ECO:0000313" key="2">
    <source>
        <dbReference type="EMBL" id="TLQ41868.1"/>
    </source>
</evidence>
<dbReference type="GO" id="GO:0005737">
    <property type="term" value="C:cytoplasm"/>
    <property type="evidence" value="ECO:0007669"/>
    <property type="project" value="TreeGrafter"/>
</dbReference>
<dbReference type="Proteomes" id="UP000823401">
    <property type="component" value="Unassembled WGS sequence"/>
</dbReference>
<dbReference type="OrthoDB" id="9792137at2"/>
<dbReference type="Gene3D" id="3.90.850.10">
    <property type="entry name" value="Fumarylacetoacetase-like, C-terminal domain"/>
    <property type="match status" value="1"/>
</dbReference>
<dbReference type="PANTHER" id="PTHR30143:SF0">
    <property type="entry name" value="2-KETO-4-PENTENOATE HYDRATASE"/>
    <property type="match status" value="1"/>
</dbReference>
<evidence type="ECO:0000313" key="3">
    <source>
        <dbReference type="Proteomes" id="UP000306420"/>
    </source>
</evidence>
<protein>
    <submittedName>
        <fullName evidence="2">Hydratase</fullName>
    </submittedName>
</protein>
<keyword evidence="4" id="KW-1185">Reference proteome</keyword>
<reference evidence="1 4" key="2">
    <citation type="submission" date="2020-07" db="EMBL/GenBank/DDBJ databases">
        <title>Facklamia lactis sp. nov., isolated from raw milk.</title>
        <authorList>
            <person name="Doll E.V."/>
            <person name="Huptas C."/>
            <person name="Staib L."/>
            <person name="Wenning M."/>
            <person name="Scherer S."/>
        </authorList>
    </citation>
    <scope>NUCLEOTIDE SEQUENCE [LARGE SCALE GENOMIC DNA]</scope>
    <source>
        <strain evidence="1 4">DSM 104272</strain>
    </source>
</reference>
<dbReference type="GO" id="GO:0008684">
    <property type="term" value="F:2-oxopent-4-enoate hydratase activity"/>
    <property type="evidence" value="ECO:0007669"/>
    <property type="project" value="TreeGrafter"/>
</dbReference>
<dbReference type="Proteomes" id="UP000306420">
    <property type="component" value="Unassembled WGS sequence"/>
</dbReference>
<evidence type="ECO:0000313" key="4">
    <source>
        <dbReference type="Proteomes" id="UP000823401"/>
    </source>
</evidence>
<dbReference type="PANTHER" id="PTHR30143">
    <property type="entry name" value="ACID HYDRATASE"/>
    <property type="match status" value="1"/>
</dbReference>
<comment type="caution">
    <text evidence="2">The sequence shown here is derived from an EMBL/GenBank/DDBJ whole genome shotgun (WGS) entry which is preliminary data.</text>
</comment>
<dbReference type="RefSeq" id="WP_138404126.1">
    <property type="nucleotide sequence ID" value="NZ_JACCEL010000008.1"/>
</dbReference>